<comment type="caution">
    <text evidence="3">The sequence shown here is derived from an EMBL/GenBank/DDBJ whole genome shotgun (WGS) entry which is preliminary data.</text>
</comment>
<dbReference type="Proteomes" id="UP001403385">
    <property type="component" value="Unassembled WGS sequence"/>
</dbReference>
<dbReference type="EMBL" id="JBDKWZ010000007">
    <property type="protein sequence ID" value="MEN7549164.1"/>
    <property type="molecule type" value="Genomic_DNA"/>
</dbReference>
<accession>A0AAW9RWH7</accession>
<dbReference type="GO" id="GO:0042834">
    <property type="term" value="F:peptidoglycan binding"/>
    <property type="evidence" value="ECO:0007669"/>
    <property type="project" value="InterPro"/>
</dbReference>
<feature type="signal peptide" evidence="1">
    <location>
        <begin position="1"/>
        <end position="20"/>
    </location>
</feature>
<evidence type="ECO:0000313" key="3">
    <source>
        <dbReference type="EMBL" id="MEN7549164.1"/>
    </source>
</evidence>
<dbReference type="AlphaFoldDB" id="A0AAW9RWH7"/>
<evidence type="ECO:0000256" key="1">
    <source>
        <dbReference type="SAM" id="SignalP"/>
    </source>
</evidence>
<dbReference type="RefSeq" id="WP_346821933.1">
    <property type="nucleotide sequence ID" value="NZ_JBDKWZ010000007.1"/>
</dbReference>
<evidence type="ECO:0000259" key="2">
    <source>
        <dbReference type="PROSITE" id="PS51724"/>
    </source>
</evidence>
<protein>
    <recommendedName>
        <fullName evidence="2">SPOR domain-containing protein</fullName>
    </recommendedName>
</protein>
<dbReference type="SUPFAM" id="SSF110997">
    <property type="entry name" value="Sporulation related repeat"/>
    <property type="match status" value="1"/>
</dbReference>
<proteinExistence type="predicted"/>
<reference evidence="3 4" key="1">
    <citation type="submission" date="2024-04" db="EMBL/GenBank/DDBJ databases">
        <title>Novel genus in family Flammeovirgaceae.</title>
        <authorList>
            <person name="Nguyen T.H."/>
            <person name="Vuong T.Q."/>
            <person name="Le H."/>
            <person name="Kim S.-G."/>
        </authorList>
    </citation>
    <scope>NUCLEOTIDE SEQUENCE [LARGE SCALE GENOMIC DNA]</scope>
    <source>
        <strain evidence="3 4">JCM 23209</strain>
    </source>
</reference>
<evidence type="ECO:0000313" key="4">
    <source>
        <dbReference type="Proteomes" id="UP001403385"/>
    </source>
</evidence>
<keyword evidence="1" id="KW-0732">Signal</keyword>
<gene>
    <name evidence="3" type="ORF">AAG747_14670</name>
</gene>
<organism evidence="3 4">
    <name type="scientific">Rapidithrix thailandica</name>
    <dbReference type="NCBI Taxonomy" id="413964"/>
    <lineage>
        <taxon>Bacteria</taxon>
        <taxon>Pseudomonadati</taxon>
        <taxon>Bacteroidota</taxon>
        <taxon>Cytophagia</taxon>
        <taxon>Cytophagales</taxon>
        <taxon>Flammeovirgaceae</taxon>
        <taxon>Rapidithrix</taxon>
    </lineage>
</organism>
<dbReference type="InterPro" id="IPR036680">
    <property type="entry name" value="SPOR-like_sf"/>
</dbReference>
<dbReference type="InterPro" id="IPR007730">
    <property type="entry name" value="SPOR-like_dom"/>
</dbReference>
<dbReference type="PROSITE" id="PS51724">
    <property type="entry name" value="SPOR"/>
    <property type="match status" value="1"/>
</dbReference>
<feature type="chain" id="PRO_5043970543" description="SPOR domain-containing protein" evidence="1">
    <location>
        <begin position="21"/>
        <end position="365"/>
    </location>
</feature>
<sequence length="365" mass="42188">MMKRIISVVIFFLISFYAAGQQPEINSTYTLDMLSQEPVSLISRPAPSAPKEAGDTTFTIYEGSSVALKTYFVNGEQYDNIFNPNPTGIYINNQHYSFYCSMEQTIRQNFSNILEVKEFSYLGKTYLMLINYREDCLGEGCRYRCYNIFDISDAKHIYQVSFSSLFEGVASFGEFNMDGVLDFVRVVPKASPTQEEGKEHYLLTVYTIKKGNVRQLKNAEGMPYYLYVEADKNVKSFKVLQADWFFSIKDTTGNAAEATPYFAPYISFDPMYRYLYSPDGIRIEKNRWSVHVKDLKDLEAAQTYCRRMQKKGFEDVYIMIDQYGGEITYQIFMGNFISKDMAVHHQVKLRSVAIEGKLADLRNMY</sequence>
<feature type="domain" description="SPOR" evidence="2">
    <location>
        <begin position="282"/>
        <end position="362"/>
    </location>
</feature>
<keyword evidence="4" id="KW-1185">Reference proteome</keyword>
<name>A0AAW9RWH7_9BACT</name>